<proteinExistence type="predicted"/>
<keyword evidence="3" id="KW-1185">Reference proteome</keyword>
<dbReference type="Pfam" id="PF12680">
    <property type="entry name" value="SnoaL_2"/>
    <property type="match status" value="1"/>
</dbReference>
<dbReference type="Proteomes" id="UP000597444">
    <property type="component" value="Unassembled WGS sequence"/>
</dbReference>
<evidence type="ECO:0000313" key="3">
    <source>
        <dbReference type="Proteomes" id="UP000597444"/>
    </source>
</evidence>
<name>A0A8J3J252_9CHLR</name>
<feature type="domain" description="SnoaL-like" evidence="1">
    <location>
        <begin position="11"/>
        <end position="108"/>
    </location>
</feature>
<dbReference type="AlphaFoldDB" id="A0A8J3J252"/>
<dbReference type="InterPro" id="IPR037401">
    <property type="entry name" value="SnoaL-like"/>
</dbReference>
<sequence length="125" mass="14379">MNATTASALIHRYIEGWKTADRATILETLDSDCVIIESYGPIYRGKEMVDRWITSWLGPGNTVDRWDVTSFSMTEDVCFFEWIFECTFDGKPGGFEGASIARFKHDKILFLREYATTAPLYEWAE</sequence>
<protein>
    <recommendedName>
        <fullName evidence="1">SnoaL-like domain-containing protein</fullName>
    </recommendedName>
</protein>
<reference evidence="2" key="1">
    <citation type="submission" date="2020-10" db="EMBL/GenBank/DDBJ databases">
        <title>Taxonomic study of unclassified bacteria belonging to the class Ktedonobacteria.</title>
        <authorList>
            <person name="Yabe S."/>
            <person name="Wang C.M."/>
            <person name="Zheng Y."/>
            <person name="Sakai Y."/>
            <person name="Cavaletti L."/>
            <person name="Monciardini P."/>
            <person name="Donadio S."/>
        </authorList>
    </citation>
    <scope>NUCLEOTIDE SEQUENCE</scope>
    <source>
        <strain evidence="2">ID150040</strain>
    </source>
</reference>
<dbReference type="RefSeq" id="WP_220211539.1">
    <property type="nucleotide sequence ID" value="NZ_BNJK01000004.1"/>
</dbReference>
<organism evidence="2 3">
    <name type="scientific">Reticulibacter mediterranei</name>
    <dbReference type="NCBI Taxonomy" id="2778369"/>
    <lineage>
        <taxon>Bacteria</taxon>
        <taxon>Bacillati</taxon>
        <taxon>Chloroflexota</taxon>
        <taxon>Ktedonobacteria</taxon>
        <taxon>Ktedonobacterales</taxon>
        <taxon>Reticulibacteraceae</taxon>
        <taxon>Reticulibacter</taxon>
    </lineage>
</organism>
<dbReference type="Gene3D" id="3.10.450.50">
    <property type="match status" value="1"/>
</dbReference>
<accession>A0A8J3J252</accession>
<dbReference type="EMBL" id="BNJK01000004">
    <property type="protein sequence ID" value="GHP00963.1"/>
    <property type="molecule type" value="Genomic_DNA"/>
</dbReference>
<evidence type="ECO:0000259" key="1">
    <source>
        <dbReference type="Pfam" id="PF12680"/>
    </source>
</evidence>
<evidence type="ECO:0000313" key="2">
    <source>
        <dbReference type="EMBL" id="GHP00963.1"/>
    </source>
</evidence>
<comment type="caution">
    <text evidence="2">The sequence shown here is derived from an EMBL/GenBank/DDBJ whole genome shotgun (WGS) entry which is preliminary data.</text>
</comment>
<dbReference type="InterPro" id="IPR032710">
    <property type="entry name" value="NTF2-like_dom_sf"/>
</dbReference>
<dbReference type="SUPFAM" id="SSF54427">
    <property type="entry name" value="NTF2-like"/>
    <property type="match status" value="1"/>
</dbReference>
<gene>
    <name evidence="2" type="ORF">KSF_110100</name>
</gene>